<dbReference type="SUPFAM" id="SSF46785">
    <property type="entry name" value="Winged helix' DNA-binding domain"/>
    <property type="match status" value="1"/>
</dbReference>
<dbReference type="KEGG" id="ahk:NCTC10172_00105"/>
<accession>A0A449BI17</accession>
<protein>
    <recommendedName>
        <fullName evidence="3">MarR family</fullName>
    </recommendedName>
</protein>
<reference evidence="1 2" key="1">
    <citation type="submission" date="2019-01" db="EMBL/GenBank/DDBJ databases">
        <authorList>
            <consortium name="Pathogen Informatics"/>
        </authorList>
    </citation>
    <scope>NUCLEOTIDE SEQUENCE [LARGE SCALE GENOMIC DNA]</scope>
    <source>
        <strain evidence="1 2">NCTC10172</strain>
    </source>
</reference>
<dbReference type="Gene3D" id="1.10.10.10">
    <property type="entry name" value="Winged helix-like DNA-binding domain superfamily/Winged helix DNA-binding domain"/>
    <property type="match status" value="1"/>
</dbReference>
<dbReference type="STRING" id="1408416.GCA_000702765_00660"/>
<keyword evidence="2" id="KW-1185">Reference proteome</keyword>
<sequence length="138" mass="15821">MDYLKIDNIYTKLLKIQNILNENLAIIAKMYGFNSTELMIFLDIKTHPNTDLNTLCDRLGLKKSAASKALNKLILDKIIVKDVDPIDHRKVSLRHVELPDQNVCKEETLLTTFKGITEHECSLDKINESLDDLIKILK</sequence>
<evidence type="ECO:0008006" key="3">
    <source>
        <dbReference type="Google" id="ProtNLM"/>
    </source>
</evidence>
<dbReference type="EMBL" id="LR215050">
    <property type="protein sequence ID" value="VEU82099.1"/>
    <property type="molecule type" value="Genomic_DNA"/>
</dbReference>
<name>A0A449BI17_9MOLU</name>
<proteinExistence type="predicted"/>
<dbReference type="AlphaFoldDB" id="A0A449BI17"/>
<dbReference type="Proteomes" id="UP000290909">
    <property type="component" value="Chromosome"/>
</dbReference>
<dbReference type="InterPro" id="IPR036390">
    <property type="entry name" value="WH_DNA-bd_sf"/>
</dbReference>
<dbReference type="InterPro" id="IPR036388">
    <property type="entry name" value="WH-like_DNA-bd_sf"/>
</dbReference>
<gene>
    <name evidence="1" type="ORF">NCTC10172_00105</name>
</gene>
<organism evidence="1 2">
    <name type="scientific">Acholeplasma hippikon</name>
    <dbReference type="NCBI Taxonomy" id="264636"/>
    <lineage>
        <taxon>Bacteria</taxon>
        <taxon>Bacillati</taxon>
        <taxon>Mycoplasmatota</taxon>
        <taxon>Mollicutes</taxon>
        <taxon>Acholeplasmatales</taxon>
        <taxon>Acholeplasmataceae</taxon>
        <taxon>Acholeplasma</taxon>
    </lineage>
</organism>
<evidence type="ECO:0000313" key="2">
    <source>
        <dbReference type="Proteomes" id="UP000290909"/>
    </source>
</evidence>
<evidence type="ECO:0000313" key="1">
    <source>
        <dbReference type="EMBL" id="VEU82099.1"/>
    </source>
</evidence>
<dbReference type="RefSeq" id="WP_035368941.1">
    <property type="nucleotide sequence ID" value="NZ_LR215050.1"/>
</dbReference>